<evidence type="ECO:0000256" key="5">
    <source>
        <dbReference type="RuleBase" id="RU000383"/>
    </source>
</evidence>
<evidence type="ECO:0000313" key="9">
    <source>
        <dbReference type="Proteomes" id="UP000663760"/>
    </source>
</evidence>
<dbReference type="Proteomes" id="UP000663760">
    <property type="component" value="Chromosome 3"/>
</dbReference>
<gene>
    <name evidence="8" type="ORF">SI8410_03004324</name>
</gene>
<accession>A0A7I8K7F4</accession>
<evidence type="ECO:0000313" key="8">
    <source>
        <dbReference type="EMBL" id="CAA7393596.1"/>
    </source>
</evidence>
<dbReference type="SUPFAM" id="SSF47954">
    <property type="entry name" value="Cyclin-like"/>
    <property type="match status" value="1"/>
</dbReference>
<evidence type="ECO:0000256" key="6">
    <source>
        <dbReference type="SAM" id="MobiDB-lite"/>
    </source>
</evidence>
<dbReference type="PROSITE" id="PS00292">
    <property type="entry name" value="CYCLINS"/>
    <property type="match status" value="1"/>
</dbReference>
<dbReference type="Pfam" id="PF00134">
    <property type="entry name" value="Cyclin_N"/>
    <property type="match status" value="1"/>
</dbReference>
<dbReference type="OrthoDB" id="306099at2759"/>
<dbReference type="GO" id="GO:0051301">
    <property type="term" value="P:cell division"/>
    <property type="evidence" value="ECO:0007669"/>
    <property type="project" value="UniProtKB-KW"/>
</dbReference>
<dbReference type="AlphaFoldDB" id="A0A7I8K7F4"/>
<organism evidence="8 9">
    <name type="scientific">Spirodela intermedia</name>
    <name type="common">Intermediate duckweed</name>
    <dbReference type="NCBI Taxonomy" id="51605"/>
    <lineage>
        <taxon>Eukaryota</taxon>
        <taxon>Viridiplantae</taxon>
        <taxon>Streptophyta</taxon>
        <taxon>Embryophyta</taxon>
        <taxon>Tracheophyta</taxon>
        <taxon>Spermatophyta</taxon>
        <taxon>Magnoliopsida</taxon>
        <taxon>Liliopsida</taxon>
        <taxon>Araceae</taxon>
        <taxon>Lemnoideae</taxon>
        <taxon>Spirodela</taxon>
    </lineage>
</organism>
<name>A0A7I8K7F4_SPIIN</name>
<dbReference type="CDD" id="cd20543">
    <property type="entry name" value="CYCLIN_AtCycD-like_rpt1"/>
    <property type="match status" value="1"/>
</dbReference>
<dbReference type="InterPro" id="IPR048258">
    <property type="entry name" value="Cyclins_cyclin-box"/>
</dbReference>
<dbReference type="InterPro" id="IPR036915">
    <property type="entry name" value="Cyclin-like_sf"/>
</dbReference>
<evidence type="ECO:0000256" key="1">
    <source>
        <dbReference type="ARBA" id="ARBA00009065"/>
    </source>
</evidence>
<proteinExistence type="inferred from homology"/>
<feature type="domain" description="Cyclin-like" evidence="7">
    <location>
        <begin position="95"/>
        <end position="181"/>
    </location>
</feature>
<protein>
    <recommendedName>
        <fullName evidence="7">Cyclin-like domain-containing protein</fullName>
    </recommendedName>
</protein>
<reference evidence="8" key="1">
    <citation type="submission" date="2020-02" db="EMBL/GenBank/DDBJ databases">
        <authorList>
            <person name="Scholz U."/>
            <person name="Mascher M."/>
            <person name="Fiebig A."/>
        </authorList>
    </citation>
    <scope>NUCLEOTIDE SEQUENCE</scope>
</reference>
<evidence type="ECO:0000259" key="7">
    <source>
        <dbReference type="SMART" id="SM00385"/>
    </source>
</evidence>
<dbReference type="PANTHER" id="PTHR10177">
    <property type="entry name" value="CYCLINS"/>
    <property type="match status" value="1"/>
</dbReference>
<sequence>MEESGCSGILGNLFCHEDGTSLEGGEEEEGERGGDEVGLTRDSVISEEEEAYIGTLVSRENSFEGRNSRGFSSSDASSAVPAVDWLKYARSAAVRWILRTRVYFGFSPQTAYLSVIYLDRFFVKRTIDMRQSWAIQLLSVACLSLAAKMEECRVPALTEYPGEECEFESKAIQRMELLVLNTLEWRMGSITPFLYIDYFASKFVLCRSGKGLPSRATELILAAIEGMNLVDHRPSAVAAAAVFAAAGQPLTKTLLEDKIGAVSPCRSLETDRTLSCYNLIMMMIQESRKSQKDLPLHNLLIPFEATPASFPCVPCSGDAIDSSSLSTVCSKRRRLTLGSYDCNCPTSRKNNPD</sequence>
<dbReference type="EMBL" id="LR746266">
    <property type="protein sequence ID" value="CAA7393596.1"/>
    <property type="molecule type" value="Genomic_DNA"/>
</dbReference>
<feature type="region of interest" description="Disordered" evidence="6">
    <location>
        <begin position="17"/>
        <end position="39"/>
    </location>
</feature>
<keyword evidence="3 5" id="KW-0195">Cyclin</keyword>
<evidence type="ECO:0000256" key="2">
    <source>
        <dbReference type="ARBA" id="ARBA00022618"/>
    </source>
</evidence>
<dbReference type="FunFam" id="1.10.472.10:FF:000069">
    <property type="entry name" value="Cyclin-D5-1"/>
    <property type="match status" value="1"/>
</dbReference>
<dbReference type="InterPro" id="IPR039361">
    <property type="entry name" value="Cyclin"/>
</dbReference>
<dbReference type="InterPro" id="IPR013763">
    <property type="entry name" value="Cyclin-like_dom"/>
</dbReference>
<keyword evidence="9" id="KW-1185">Reference proteome</keyword>
<keyword evidence="2" id="KW-0132">Cell division</keyword>
<dbReference type="SMART" id="SM00385">
    <property type="entry name" value="CYCLIN"/>
    <property type="match status" value="1"/>
</dbReference>
<dbReference type="Gene3D" id="1.10.472.10">
    <property type="entry name" value="Cyclin-like"/>
    <property type="match status" value="1"/>
</dbReference>
<evidence type="ECO:0000256" key="4">
    <source>
        <dbReference type="ARBA" id="ARBA00023306"/>
    </source>
</evidence>
<comment type="similarity">
    <text evidence="1">Belongs to the cyclin family. Cyclin D subfamily.</text>
</comment>
<dbReference type="InterPro" id="IPR006671">
    <property type="entry name" value="Cyclin_N"/>
</dbReference>
<keyword evidence="4" id="KW-0131">Cell cycle</keyword>
<evidence type="ECO:0000256" key="3">
    <source>
        <dbReference type="ARBA" id="ARBA00023127"/>
    </source>
</evidence>